<name>A0ABX3U161_9GAMM</name>
<dbReference type="Proteomes" id="UP000192722">
    <property type="component" value="Unassembled WGS sequence"/>
</dbReference>
<dbReference type="InterPro" id="IPR050204">
    <property type="entry name" value="AraC_XylS_family_regulators"/>
</dbReference>
<feature type="domain" description="HTH araC/xylS-type" evidence="4">
    <location>
        <begin position="169"/>
        <end position="266"/>
    </location>
</feature>
<evidence type="ECO:0000256" key="3">
    <source>
        <dbReference type="ARBA" id="ARBA00023163"/>
    </source>
</evidence>
<comment type="caution">
    <text evidence="5">The sequence shown here is derived from an EMBL/GenBank/DDBJ whole genome shotgun (WGS) entry which is preliminary data.</text>
</comment>
<dbReference type="PANTHER" id="PTHR46796:SF2">
    <property type="entry name" value="TRANSCRIPTIONAL REGULATORY PROTEIN"/>
    <property type="match status" value="1"/>
</dbReference>
<keyword evidence="6" id="KW-1185">Reference proteome</keyword>
<dbReference type="SUPFAM" id="SSF51215">
    <property type="entry name" value="Regulatory protein AraC"/>
    <property type="match status" value="1"/>
</dbReference>
<evidence type="ECO:0000313" key="6">
    <source>
        <dbReference type="Proteomes" id="UP000192722"/>
    </source>
</evidence>
<proteinExistence type="predicted"/>
<dbReference type="Pfam" id="PF12833">
    <property type="entry name" value="HTH_18"/>
    <property type="match status" value="1"/>
</dbReference>
<dbReference type="EMBL" id="MRWD01000022">
    <property type="protein sequence ID" value="ORJ21231.1"/>
    <property type="molecule type" value="Genomic_DNA"/>
</dbReference>
<keyword evidence="3" id="KW-0804">Transcription</keyword>
<evidence type="ECO:0000256" key="1">
    <source>
        <dbReference type="ARBA" id="ARBA00023015"/>
    </source>
</evidence>
<dbReference type="InterPro" id="IPR018060">
    <property type="entry name" value="HTH_AraC"/>
</dbReference>
<evidence type="ECO:0000313" key="5">
    <source>
        <dbReference type="EMBL" id="ORJ21231.1"/>
    </source>
</evidence>
<accession>A0ABX3U161</accession>
<dbReference type="Pfam" id="PF02311">
    <property type="entry name" value="AraC_binding"/>
    <property type="match status" value="1"/>
</dbReference>
<dbReference type="InterPro" id="IPR003313">
    <property type="entry name" value="AraC-bd"/>
</dbReference>
<reference evidence="5 6" key="1">
    <citation type="journal article" date="2017" name="Int. J. Syst. Evol. Microbiol.">
        <title>Rouxiella badensis sp. nov. and Rouxiella silvae sp. nov. isolated from peat bog soil in Germany and emendation of the genus description.</title>
        <authorList>
            <person name="Le Fleche-Mateos A."/>
            <person name="Kugler J.H."/>
            <person name="Hansen S.H."/>
            <person name="Syldatk C."/>
            <person name="Hausmann R."/>
            <person name="Lomprez F."/>
            <person name="Vandenbogaert M."/>
            <person name="Manuguerra J.C."/>
            <person name="Grimont P.A."/>
        </authorList>
    </citation>
    <scope>NUCLEOTIDE SEQUENCE [LARGE SCALE GENOMIC DNA]</scope>
    <source>
        <strain evidence="5 6">213</strain>
    </source>
</reference>
<dbReference type="PROSITE" id="PS01124">
    <property type="entry name" value="HTH_ARAC_FAMILY_2"/>
    <property type="match status" value="1"/>
</dbReference>
<dbReference type="PANTHER" id="PTHR46796">
    <property type="entry name" value="HTH-TYPE TRANSCRIPTIONAL ACTIVATOR RHAS-RELATED"/>
    <property type="match status" value="1"/>
</dbReference>
<evidence type="ECO:0000259" key="4">
    <source>
        <dbReference type="PROSITE" id="PS01124"/>
    </source>
</evidence>
<protein>
    <submittedName>
        <fullName evidence="5">AraC family transcriptional regulator</fullName>
    </submittedName>
</protein>
<evidence type="ECO:0000256" key="2">
    <source>
        <dbReference type="ARBA" id="ARBA00023125"/>
    </source>
</evidence>
<keyword evidence="1" id="KW-0805">Transcription regulation</keyword>
<keyword evidence="2" id="KW-0238">DNA-binding</keyword>
<dbReference type="Gene3D" id="1.10.10.60">
    <property type="entry name" value="Homeodomain-like"/>
    <property type="match status" value="1"/>
</dbReference>
<organism evidence="5 6">
    <name type="scientific">Rouxiella silvae</name>
    <dbReference type="NCBI Taxonomy" id="1646373"/>
    <lineage>
        <taxon>Bacteria</taxon>
        <taxon>Pseudomonadati</taxon>
        <taxon>Pseudomonadota</taxon>
        <taxon>Gammaproteobacteria</taxon>
        <taxon>Enterobacterales</taxon>
        <taxon>Yersiniaceae</taxon>
        <taxon>Rouxiella</taxon>
    </lineage>
</organism>
<dbReference type="InterPro" id="IPR009057">
    <property type="entry name" value="Homeodomain-like_sf"/>
</dbReference>
<sequence>MARAKVKKDWVKIAPPSAKIERIEAYFSGHGYEPHRHDTYAIGRTLSGVQSFNYRGSKQHSLPGHTMVLHPDEIHDGEAGTLEGFQYRMIYIEPALIQKILGGRPLPFIVGGITTDPRLFSATEPLLTAVDESFELLEEDDALYDLAQTLATVGGQHFHKRTFDYKAAEIARQYIHSAFSQNITLEELSMISGRDRWSLSRDFRALFGTSPYRYVTMRRLEYCRRRMVTGLSLADVAIESGFSDQSHMTRQFIKTLGISPGRWLKIVNKGS</sequence>
<dbReference type="RefSeq" id="WP_084983078.1">
    <property type="nucleotide sequence ID" value="NZ_CBCSCF010000007.1"/>
</dbReference>
<dbReference type="SUPFAM" id="SSF46689">
    <property type="entry name" value="Homeodomain-like"/>
    <property type="match status" value="2"/>
</dbReference>
<dbReference type="InterPro" id="IPR037923">
    <property type="entry name" value="HTH-like"/>
</dbReference>
<dbReference type="SMART" id="SM00342">
    <property type="entry name" value="HTH_ARAC"/>
    <property type="match status" value="1"/>
</dbReference>
<gene>
    <name evidence="5" type="ORF">BS639_10685</name>
</gene>